<evidence type="ECO:0000256" key="1">
    <source>
        <dbReference type="SAM" id="MobiDB-lite"/>
    </source>
</evidence>
<dbReference type="GeneID" id="28895831"/>
<dbReference type="InParanoid" id="A0A165JCG6"/>
<feature type="compositionally biased region" description="Polar residues" evidence="1">
    <location>
        <begin position="146"/>
        <end position="160"/>
    </location>
</feature>
<organism evidence="3 4">
    <name type="scientific">Xylona heveae (strain CBS 132557 / TC161)</name>
    <dbReference type="NCBI Taxonomy" id="1328760"/>
    <lineage>
        <taxon>Eukaryota</taxon>
        <taxon>Fungi</taxon>
        <taxon>Dikarya</taxon>
        <taxon>Ascomycota</taxon>
        <taxon>Pezizomycotina</taxon>
        <taxon>Xylonomycetes</taxon>
        <taxon>Xylonales</taxon>
        <taxon>Xylonaceae</taxon>
        <taxon>Xylona</taxon>
    </lineage>
</organism>
<dbReference type="OrthoDB" id="73491at2759"/>
<protein>
    <recommendedName>
        <fullName evidence="2">DUF3752 domain-containing protein</fullName>
    </recommendedName>
</protein>
<feature type="region of interest" description="Disordered" evidence="1">
    <location>
        <begin position="101"/>
        <end position="220"/>
    </location>
</feature>
<dbReference type="InterPro" id="IPR022226">
    <property type="entry name" value="DUF3752"/>
</dbReference>
<dbReference type="EMBL" id="KV407454">
    <property type="protein sequence ID" value="KZF26052.1"/>
    <property type="molecule type" value="Genomic_DNA"/>
</dbReference>
<evidence type="ECO:0000313" key="4">
    <source>
        <dbReference type="Proteomes" id="UP000076632"/>
    </source>
</evidence>
<feature type="domain" description="DUF3752" evidence="2">
    <location>
        <begin position="86"/>
        <end position="235"/>
    </location>
</feature>
<proteinExistence type="predicted"/>
<name>A0A165JCG6_XYLHT</name>
<keyword evidence="4" id="KW-1185">Reference proteome</keyword>
<accession>A0A165JCG6</accession>
<dbReference type="PANTHER" id="PTHR46370">
    <property type="entry name" value="GPALPP MOTIFS-CONTAINING PROTEIN 1"/>
    <property type="match status" value="1"/>
</dbReference>
<sequence>MKDRQEMRTMTQTAVKMKLDLLFPQAHSTMYYLVPLPGFHATWTNWALQTDEGSPTAQTSVFDNAAYQEAAEPEKPQRDEWMMLLPSGDDWSSRVDPTKLRNRKFNTGKGARAPQEKSGGIGSVWTETPEQKRKRLENEVMGVSKPASQGGSRSSENILSTEDKEAAKRIQEYNEKYRNKSLYDEHSKSTTKEEEDDPSKRAFDREKDIAGGQKIGFTQKREMLNRAKDFGSRFSGGRYL</sequence>
<evidence type="ECO:0000259" key="2">
    <source>
        <dbReference type="Pfam" id="PF12572"/>
    </source>
</evidence>
<dbReference type="Proteomes" id="UP000076632">
    <property type="component" value="Unassembled WGS sequence"/>
</dbReference>
<dbReference type="AlphaFoldDB" id="A0A165JCG6"/>
<evidence type="ECO:0000313" key="3">
    <source>
        <dbReference type="EMBL" id="KZF26052.1"/>
    </source>
</evidence>
<feature type="compositionally biased region" description="Basic and acidic residues" evidence="1">
    <location>
        <begin position="161"/>
        <end position="209"/>
    </location>
</feature>
<dbReference type="OMA" id="FHATWTN"/>
<dbReference type="Pfam" id="PF12572">
    <property type="entry name" value="DUF3752"/>
    <property type="match status" value="1"/>
</dbReference>
<dbReference type="PANTHER" id="PTHR46370:SF1">
    <property type="entry name" value="GPALPP MOTIFS-CONTAINING PROTEIN 1"/>
    <property type="match status" value="1"/>
</dbReference>
<dbReference type="InterPro" id="IPR046331">
    <property type="entry name" value="GPAM1-like"/>
</dbReference>
<gene>
    <name evidence="3" type="ORF">L228DRAFT_235167</name>
</gene>
<dbReference type="RefSeq" id="XP_018191607.1">
    <property type="nucleotide sequence ID" value="XM_018330694.1"/>
</dbReference>
<reference evidence="3 4" key="1">
    <citation type="journal article" date="2016" name="Fungal Biol.">
        <title>The genome of Xylona heveae provides a window into fungal endophytism.</title>
        <authorList>
            <person name="Gazis R."/>
            <person name="Kuo A."/>
            <person name="Riley R."/>
            <person name="LaButti K."/>
            <person name="Lipzen A."/>
            <person name="Lin J."/>
            <person name="Amirebrahimi M."/>
            <person name="Hesse C.N."/>
            <person name="Spatafora J.W."/>
            <person name="Henrissat B."/>
            <person name="Hainaut M."/>
            <person name="Grigoriev I.V."/>
            <person name="Hibbett D.S."/>
        </authorList>
    </citation>
    <scope>NUCLEOTIDE SEQUENCE [LARGE SCALE GENOMIC DNA]</scope>
    <source>
        <strain evidence="3 4">TC161</strain>
    </source>
</reference>